<keyword evidence="9" id="KW-1185">Reference proteome</keyword>
<feature type="compositionally biased region" description="Low complexity" evidence="1">
    <location>
        <begin position="163"/>
        <end position="177"/>
    </location>
</feature>
<dbReference type="EMBL" id="NRGP01000021">
    <property type="protein sequence ID" value="PCC45657.1"/>
    <property type="molecule type" value="Genomic_DNA"/>
</dbReference>
<name>A0A2A3YUA7_BREAU</name>
<dbReference type="InterPro" id="IPR027051">
    <property type="entry name" value="XdhC_Rossmann_dom"/>
</dbReference>
<dbReference type="EMBL" id="NRGQ01000012">
    <property type="protein sequence ID" value="PCC42831.1"/>
    <property type="molecule type" value="Genomic_DNA"/>
</dbReference>
<evidence type="ECO:0000313" key="6">
    <source>
        <dbReference type="EMBL" id="SMX83810.1"/>
    </source>
</evidence>
<dbReference type="Gene3D" id="3.40.50.720">
    <property type="entry name" value="NAD(P)-binding Rossmann-like Domain"/>
    <property type="match status" value="1"/>
</dbReference>
<reference evidence="7 8" key="1">
    <citation type="journal article" date="2017" name="Elife">
        <title>Extensive horizontal gene transfer in cheese-associated bacteria.</title>
        <authorList>
            <person name="Bonham K.S."/>
            <person name="Wolfe B.E."/>
            <person name="Dutton R.J."/>
        </authorList>
    </citation>
    <scope>NUCLEOTIDE SEQUENCE [LARGE SCALE GENOMIC DNA]</scope>
    <source>
        <strain evidence="5 7">947_7</strain>
        <strain evidence="4 8">962_8</strain>
    </source>
</reference>
<evidence type="ECO:0000313" key="5">
    <source>
        <dbReference type="EMBL" id="PCC45657.1"/>
    </source>
</evidence>
<dbReference type="AlphaFoldDB" id="A0A2A3YUA7"/>
<evidence type="ECO:0000313" key="9">
    <source>
        <dbReference type="Proteomes" id="UP000234525"/>
    </source>
</evidence>
<gene>
    <name evidence="6" type="ORF">BAUR9175_02177</name>
    <name evidence="5" type="ORF">CIK64_14745</name>
    <name evidence="4" type="ORF">CIK65_10495</name>
</gene>
<dbReference type="InterPro" id="IPR052698">
    <property type="entry name" value="MoCofactor_Util/Proc"/>
</dbReference>
<organism evidence="4 8">
    <name type="scientific">Brevibacterium aurantiacum</name>
    <dbReference type="NCBI Taxonomy" id="273384"/>
    <lineage>
        <taxon>Bacteria</taxon>
        <taxon>Bacillati</taxon>
        <taxon>Actinomycetota</taxon>
        <taxon>Actinomycetes</taxon>
        <taxon>Micrococcales</taxon>
        <taxon>Brevibacteriaceae</taxon>
        <taxon>Brevibacterium</taxon>
    </lineage>
</organism>
<proteinExistence type="predicted"/>
<reference evidence="6" key="3">
    <citation type="submission" date="2017-03" db="EMBL/GenBank/DDBJ databases">
        <authorList>
            <person name="Afonso C.L."/>
            <person name="Miller P.J."/>
            <person name="Scott M.A."/>
            <person name="Spackman E."/>
            <person name="Goraichik I."/>
            <person name="Dimitrov K.M."/>
            <person name="Suarez D.L."/>
            <person name="Swayne D.E."/>
        </authorList>
    </citation>
    <scope>NUCLEOTIDE SEQUENCE [LARGE SCALE GENOMIC DNA]</scope>
    <source>
        <strain evidence="6">ATCC 9175</strain>
    </source>
</reference>
<evidence type="ECO:0000256" key="1">
    <source>
        <dbReference type="SAM" id="MobiDB-lite"/>
    </source>
</evidence>
<dbReference type="Proteomes" id="UP000234525">
    <property type="component" value="Unassembled WGS sequence"/>
</dbReference>
<sequence length="404" mass="42417">MAELEQTLLDWLQSGRRFSVAVVVETWSSAPRPAGAMMAVASDGQTVGSLSGGCVESAVHELALEVLATGQARLAHYGTSDDEAYAVGLACGGQIEALVIPIVDETTTVPLAGYLRALEESRPAALALELPVIRETSAGDLGDTDDPTGRILFIEPAGSAAGVPAAAGRRSATGGTEAEWRTSGTLGHPRLDEHVTTDAGAMIAQGRTGVREYDSTGKRLGAGTRIFVTTSVPPSRLIIFGAIDYAAALSQLGKFLGYQVTVCDARPIFATPERFPDAHEVIVSWPHRYLDDEVRAGRIDSSTVIAVLTHDLKFDVPVLLEAARSKAGYIGALGSRRTHTLRVEAMAQAGASTAEIDRIHGPIGLDLGARSPEATAVSIFAEVLLEFARGSGRSLRNTTGPIHS</sequence>
<accession>A0A2H1J8K2</accession>
<dbReference type="Pfam" id="PF02625">
    <property type="entry name" value="XdhC_CoxI"/>
    <property type="match status" value="1"/>
</dbReference>
<reference evidence="9" key="2">
    <citation type="submission" date="2017-03" db="EMBL/GenBank/DDBJ databases">
        <authorList>
            <person name="Monnet C."/>
        </authorList>
    </citation>
    <scope>NUCLEOTIDE SEQUENCE [LARGE SCALE GENOMIC DNA]</scope>
    <source>
        <strain evidence="9">ATCC 9175</strain>
    </source>
</reference>
<evidence type="ECO:0000313" key="8">
    <source>
        <dbReference type="Proteomes" id="UP000218620"/>
    </source>
</evidence>
<protein>
    <submittedName>
        <fullName evidence="6">Xanthine dehydrogenase accessory factor</fullName>
    </submittedName>
</protein>
<evidence type="ECO:0000313" key="7">
    <source>
        <dbReference type="Proteomes" id="UP000217564"/>
    </source>
</evidence>
<dbReference type="RefSeq" id="WP_096162709.1">
    <property type="nucleotide sequence ID" value="NZ_BJME01000022.1"/>
</dbReference>
<evidence type="ECO:0000259" key="3">
    <source>
        <dbReference type="Pfam" id="PF13478"/>
    </source>
</evidence>
<dbReference type="EMBL" id="FXZB01000014">
    <property type="protein sequence ID" value="SMX83810.1"/>
    <property type="molecule type" value="Genomic_DNA"/>
</dbReference>
<dbReference type="PANTHER" id="PTHR30388">
    <property type="entry name" value="ALDEHYDE OXIDOREDUCTASE MOLYBDENUM COFACTOR ASSEMBLY PROTEIN"/>
    <property type="match status" value="1"/>
</dbReference>
<accession>A0A2A3YUA7</accession>
<dbReference type="Proteomes" id="UP000218620">
    <property type="component" value="Unassembled WGS sequence"/>
</dbReference>
<dbReference type="InterPro" id="IPR003777">
    <property type="entry name" value="XdhC_CoxI"/>
</dbReference>
<dbReference type="Proteomes" id="UP000217564">
    <property type="component" value="Unassembled WGS sequence"/>
</dbReference>
<evidence type="ECO:0000313" key="4">
    <source>
        <dbReference type="EMBL" id="PCC42831.1"/>
    </source>
</evidence>
<evidence type="ECO:0000259" key="2">
    <source>
        <dbReference type="Pfam" id="PF02625"/>
    </source>
</evidence>
<dbReference type="PANTHER" id="PTHR30388:SF4">
    <property type="entry name" value="MOLYBDENUM COFACTOR INSERTION CHAPERONE PAOD"/>
    <property type="match status" value="1"/>
</dbReference>
<feature type="region of interest" description="Disordered" evidence="1">
    <location>
        <begin position="163"/>
        <end position="192"/>
    </location>
</feature>
<dbReference type="Pfam" id="PF13478">
    <property type="entry name" value="XdhC_C"/>
    <property type="match status" value="1"/>
</dbReference>
<feature type="domain" description="XdhC- CoxI" evidence="2">
    <location>
        <begin position="11"/>
        <end position="78"/>
    </location>
</feature>
<feature type="domain" description="XdhC Rossmann" evidence="3">
    <location>
        <begin position="237"/>
        <end position="383"/>
    </location>
</feature>